<dbReference type="Pfam" id="PF04229">
    <property type="entry name" value="GrpB"/>
    <property type="match status" value="1"/>
</dbReference>
<evidence type="ECO:0000313" key="2">
    <source>
        <dbReference type="EMBL" id="GEK84326.1"/>
    </source>
</evidence>
<gene>
    <name evidence="2" type="ORF">FFA01_26350</name>
</gene>
<dbReference type="SUPFAM" id="SSF81301">
    <property type="entry name" value="Nucleotidyltransferase"/>
    <property type="match status" value="1"/>
</dbReference>
<feature type="region of interest" description="Disordered" evidence="1">
    <location>
        <begin position="1"/>
        <end position="55"/>
    </location>
</feature>
<dbReference type="Proteomes" id="UP000321154">
    <property type="component" value="Unassembled WGS sequence"/>
</dbReference>
<accession>A0ABQ0US75</accession>
<keyword evidence="3" id="KW-1185">Reference proteome</keyword>
<organism evidence="2 3">
    <name type="scientific">Frigoribacterium faeni</name>
    <dbReference type="NCBI Taxonomy" id="145483"/>
    <lineage>
        <taxon>Bacteria</taxon>
        <taxon>Bacillati</taxon>
        <taxon>Actinomycetota</taxon>
        <taxon>Actinomycetes</taxon>
        <taxon>Micrococcales</taxon>
        <taxon>Microbacteriaceae</taxon>
        <taxon>Frigoribacterium</taxon>
    </lineage>
</organism>
<feature type="compositionally biased region" description="Basic and acidic residues" evidence="1">
    <location>
        <begin position="46"/>
        <end position="55"/>
    </location>
</feature>
<proteinExistence type="predicted"/>
<protein>
    <submittedName>
        <fullName evidence="2">UPF0157 protein</fullName>
    </submittedName>
</protein>
<comment type="caution">
    <text evidence="2">The sequence shown here is derived from an EMBL/GenBank/DDBJ whole genome shotgun (WGS) entry which is preliminary data.</text>
</comment>
<reference evidence="2 3" key="1">
    <citation type="submission" date="2019-07" db="EMBL/GenBank/DDBJ databases">
        <title>Whole genome shotgun sequence of Frigoribacterium faeni NBRC 103066.</title>
        <authorList>
            <person name="Hosoyama A."/>
            <person name="Uohara A."/>
            <person name="Ohji S."/>
            <person name="Ichikawa N."/>
        </authorList>
    </citation>
    <scope>NUCLEOTIDE SEQUENCE [LARGE SCALE GENOMIC DNA]</scope>
    <source>
        <strain evidence="2 3">NBRC 103066</strain>
    </source>
</reference>
<dbReference type="Gene3D" id="3.30.460.10">
    <property type="entry name" value="Beta Polymerase, domain 2"/>
    <property type="match status" value="1"/>
</dbReference>
<dbReference type="PANTHER" id="PTHR34822:SF1">
    <property type="entry name" value="GRPB FAMILY PROTEIN"/>
    <property type="match status" value="1"/>
</dbReference>
<name>A0ABQ0US75_9MICO</name>
<evidence type="ECO:0000313" key="3">
    <source>
        <dbReference type="Proteomes" id="UP000321154"/>
    </source>
</evidence>
<dbReference type="PANTHER" id="PTHR34822">
    <property type="entry name" value="GRPB DOMAIN PROTEIN (AFU_ORTHOLOGUE AFUA_1G01530)"/>
    <property type="match status" value="1"/>
</dbReference>
<sequence>MQSENHIGFGSDAVIGPERVTSVTPPARLTPPRPCGVRGSWQDGRVSTDRTPRRPDVTSLDLVGGAEKVEVRLHDYDGRWPEIFREHRRRIEEALVASGVEVEIEHIGSTSVPGLAAKPIVDIVVAVDDITAEEDYLEPLLAAGYLLRVREPGHRLVRTPARDAHVHIYERGHPAVDEYRLLRDHLRSDADDRALYENTKRELLSRRWDDMNDYADAKTQVILAIKERARAARGRG</sequence>
<dbReference type="InterPro" id="IPR043519">
    <property type="entry name" value="NT_sf"/>
</dbReference>
<dbReference type="EMBL" id="BJUV01000033">
    <property type="protein sequence ID" value="GEK84326.1"/>
    <property type="molecule type" value="Genomic_DNA"/>
</dbReference>
<dbReference type="InterPro" id="IPR007344">
    <property type="entry name" value="GrpB/CoaE"/>
</dbReference>
<evidence type="ECO:0000256" key="1">
    <source>
        <dbReference type="SAM" id="MobiDB-lite"/>
    </source>
</evidence>